<feature type="chain" id="PRO_5005659475" evidence="1">
    <location>
        <begin position="28"/>
        <end position="149"/>
    </location>
</feature>
<organism evidence="2 3">
    <name type="scientific">Scheffersomyces stipitis (strain ATCC 58785 / CBS 6054 / NBRC 10063 / NRRL Y-11545)</name>
    <name type="common">Yeast</name>
    <name type="synonym">Pichia stipitis</name>
    <dbReference type="NCBI Taxonomy" id="322104"/>
    <lineage>
        <taxon>Eukaryota</taxon>
        <taxon>Fungi</taxon>
        <taxon>Dikarya</taxon>
        <taxon>Ascomycota</taxon>
        <taxon>Saccharomycotina</taxon>
        <taxon>Pichiomycetes</taxon>
        <taxon>Debaryomycetaceae</taxon>
        <taxon>Scheffersomyces</taxon>
    </lineage>
</organism>
<dbReference type="KEGG" id="pic:PICST_68476"/>
<dbReference type="Proteomes" id="UP000002258">
    <property type="component" value="Chromosome 8"/>
</dbReference>
<protein>
    <submittedName>
        <fullName evidence="2">Uncharacterized protein</fullName>
    </submittedName>
</protein>
<sequence length="149" mass="17121">MSAFGKIKCYLACFLLFYTFYLHDYKCHQVRESSPFDVGALIQPAQPYHNYVCGSLQTGSNNVHAFLDRTIHAHPLFIKYEGAQKLALLRQTYATYLFPVLKPVLQAVDFVEFHVVEHFDHQFHRVKALLVGAEEKVEEVKEAVEEAAE</sequence>
<reference evidence="2 3" key="1">
    <citation type="journal article" date="2007" name="Nat. Biotechnol.">
        <title>Genome sequence of the lignocellulose-bioconverting and xylose-fermenting yeast Pichia stipitis.</title>
        <authorList>
            <person name="Jeffries T.W."/>
            <person name="Grigoriev I.V."/>
            <person name="Grimwood J."/>
            <person name="Laplaza J.M."/>
            <person name="Aerts A."/>
            <person name="Salamov A."/>
            <person name="Schmutz J."/>
            <person name="Lindquist E."/>
            <person name="Dehal P."/>
            <person name="Shapiro H."/>
            <person name="Jin Y.S."/>
            <person name="Passoth V."/>
            <person name="Richardson P.M."/>
        </authorList>
    </citation>
    <scope>NUCLEOTIDE SEQUENCE [LARGE SCALE GENOMIC DNA]</scope>
    <source>
        <strain evidence="3">ATCC 58785 / CBS 6054 / NBRC 10063 / NRRL Y-11545</strain>
    </source>
</reference>
<keyword evidence="3" id="KW-1185">Reference proteome</keyword>
<dbReference type="GeneID" id="4840999"/>
<keyword evidence="1" id="KW-0732">Signal</keyword>
<dbReference type="STRING" id="322104.A3M040"/>
<evidence type="ECO:0000313" key="2">
    <source>
        <dbReference type="EMBL" id="ABN68649.1"/>
    </source>
</evidence>
<dbReference type="InParanoid" id="A3M040"/>
<evidence type="ECO:0000256" key="1">
    <source>
        <dbReference type="SAM" id="SignalP"/>
    </source>
</evidence>
<dbReference type="RefSeq" id="XP_001386678.1">
    <property type="nucleotide sequence ID" value="XM_001386641.1"/>
</dbReference>
<dbReference type="OrthoDB" id="4072889at2759"/>
<proteinExistence type="predicted"/>
<evidence type="ECO:0000313" key="3">
    <source>
        <dbReference type="Proteomes" id="UP000002258"/>
    </source>
</evidence>
<dbReference type="eggNOG" id="ENOG502T6GY">
    <property type="taxonomic scope" value="Eukaryota"/>
</dbReference>
<feature type="signal peptide" evidence="1">
    <location>
        <begin position="1"/>
        <end position="27"/>
    </location>
</feature>
<dbReference type="OMA" id="KCYLACF"/>
<dbReference type="EMBL" id="CP000502">
    <property type="protein sequence ID" value="ABN68649.1"/>
    <property type="molecule type" value="Genomic_DNA"/>
</dbReference>
<dbReference type="AlphaFoldDB" id="A3M040"/>
<gene>
    <name evidence="2" type="ORF">PICST_68476</name>
</gene>
<name>A3M040_PICST</name>
<accession>A3M040</accession>
<dbReference type="HOGENOM" id="CLU_134522_0_0_1"/>